<dbReference type="PANTHER" id="PTHR36699">
    <property type="entry name" value="LD-TRANSPEPTIDASE"/>
    <property type="match status" value="1"/>
</dbReference>
<dbReference type="Gene3D" id="2.40.440.10">
    <property type="entry name" value="L,D-transpeptidase catalytic domain-like"/>
    <property type="match status" value="1"/>
</dbReference>
<dbReference type="GO" id="GO:0016740">
    <property type="term" value="F:transferase activity"/>
    <property type="evidence" value="ECO:0007669"/>
    <property type="project" value="UniProtKB-KW"/>
</dbReference>
<evidence type="ECO:0000256" key="1">
    <source>
        <dbReference type="ARBA" id="ARBA00004752"/>
    </source>
</evidence>
<evidence type="ECO:0000256" key="3">
    <source>
        <dbReference type="ARBA" id="ARBA00022679"/>
    </source>
</evidence>
<keyword evidence="4 7" id="KW-0133">Cell shape</keyword>
<evidence type="ECO:0000256" key="2">
    <source>
        <dbReference type="ARBA" id="ARBA00005992"/>
    </source>
</evidence>
<feature type="region of interest" description="Disordered" evidence="8">
    <location>
        <begin position="1"/>
        <end position="27"/>
    </location>
</feature>
<dbReference type="CDD" id="cd16913">
    <property type="entry name" value="YkuD_like"/>
    <property type="match status" value="1"/>
</dbReference>
<evidence type="ECO:0000256" key="5">
    <source>
        <dbReference type="ARBA" id="ARBA00022984"/>
    </source>
</evidence>
<comment type="similarity">
    <text evidence="2">Belongs to the YkuD family.</text>
</comment>
<feature type="active site" description="Proton donor/acceptor" evidence="7">
    <location>
        <position position="239"/>
    </location>
</feature>
<dbReference type="RefSeq" id="WP_119012830.1">
    <property type="nucleotide sequence ID" value="NZ_QXNC01000009.1"/>
</dbReference>
<protein>
    <submittedName>
        <fullName evidence="10">L,D-transpeptidase-like protein</fullName>
    </submittedName>
</protein>
<keyword evidence="6 7" id="KW-0961">Cell wall biogenesis/degradation</keyword>
<dbReference type="InterPro" id="IPR038063">
    <property type="entry name" value="Transpep_catalytic_dom"/>
</dbReference>
<dbReference type="EMBL" id="SLXH01000009">
    <property type="protein sequence ID" value="TCP18310.1"/>
    <property type="molecule type" value="Genomic_DNA"/>
</dbReference>
<comment type="caution">
    <text evidence="10">The sequence shown here is derived from an EMBL/GenBank/DDBJ whole genome shotgun (WGS) entry which is preliminary data.</text>
</comment>
<dbReference type="PANTHER" id="PTHR36699:SF1">
    <property type="entry name" value="L,D-TRANSPEPTIDASE YAFK-RELATED"/>
    <property type="match status" value="1"/>
</dbReference>
<proteinExistence type="inferred from homology"/>
<dbReference type="InterPro" id="IPR005490">
    <property type="entry name" value="LD_TPept_cat_dom"/>
</dbReference>
<dbReference type="Gene3D" id="3.10.450.50">
    <property type="match status" value="1"/>
</dbReference>
<dbReference type="GO" id="GO:0071555">
    <property type="term" value="P:cell wall organization"/>
    <property type="evidence" value="ECO:0007669"/>
    <property type="project" value="UniProtKB-UniRule"/>
</dbReference>
<keyword evidence="3" id="KW-0808">Transferase</keyword>
<dbReference type="Pfam" id="PF03734">
    <property type="entry name" value="YkuD"/>
    <property type="match status" value="1"/>
</dbReference>
<dbReference type="UniPathway" id="UPA00219"/>
<evidence type="ECO:0000256" key="6">
    <source>
        <dbReference type="ARBA" id="ARBA00023316"/>
    </source>
</evidence>
<keyword evidence="11" id="KW-1185">Reference proteome</keyword>
<accession>A0A4R2NB79</accession>
<evidence type="ECO:0000256" key="4">
    <source>
        <dbReference type="ARBA" id="ARBA00022960"/>
    </source>
</evidence>
<dbReference type="PROSITE" id="PS52029">
    <property type="entry name" value="LD_TPASE"/>
    <property type="match status" value="1"/>
</dbReference>
<keyword evidence="5 7" id="KW-0573">Peptidoglycan synthesis</keyword>
<evidence type="ECO:0000256" key="8">
    <source>
        <dbReference type="SAM" id="MobiDB-lite"/>
    </source>
</evidence>
<name>A0A4R2NB79_9BURK</name>
<dbReference type="GO" id="GO:0004180">
    <property type="term" value="F:carboxypeptidase activity"/>
    <property type="evidence" value="ECO:0007669"/>
    <property type="project" value="UniProtKB-ARBA"/>
</dbReference>
<dbReference type="SUPFAM" id="SSF141523">
    <property type="entry name" value="L,D-transpeptidase catalytic domain-like"/>
    <property type="match status" value="1"/>
</dbReference>
<comment type="pathway">
    <text evidence="1 7">Cell wall biogenesis; peptidoglycan biosynthesis.</text>
</comment>
<dbReference type="GO" id="GO:0009252">
    <property type="term" value="P:peptidoglycan biosynthetic process"/>
    <property type="evidence" value="ECO:0007669"/>
    <property type="project" value="UniProtKB-UniPathway"/>
</dbReference>
<gene>
    <name evidence="10" type="ORF">EV674_109108</name>
</gene>
<sequence length="405" mass="44743">MPGTAWAQDNKPSKRPTKPTASAPKKTVPRAALIDGQAETRLLAIYQLIGQGQQRQALTDAENLVRDHPNFQLAQLVLGDLLAARARPLRQVGAVPGAHVAGIVGTTDTLSVLREESRQRLQAQHARPPANTIPAQFLALSPRQRHAVAVDASRSRLYLFENSAQGMRLVADYYASVGKLGIDKYVEGDQRTPLGVYFITSRLDPATLRDFYGAGALPLNYPNPLDQSRGKTGSGIWLHGTPPEQFARAPLATDGCVAIANPDLERLLRTVERSTPVVIAQQLRWVAPDSVQTERQQFDAVLNAWRAAKSQGDLASLQRFYAPDFKSASEQPLAQWLTTLTPPPDQRGRSIEIKDKSYLRWTDSQDTMVVTFGEVPEGARTGTTRRQYWTRKGTQWQIFYEGVTG</sequence>
<feature type="active site" description="Nucleophile" evidence="7">
    <location>
        <position position="256"/>
    </location>
</feature>
<organism evidence="10 11">
    <name type="scientific">Simplicispira metamorpha</name>
    <dbReference type="NCBI Taxonomy" id="80881"/>
    <lineage>
        <taxon>Bacteria</taxon>
        <taxon>Pseudomonadati</taxon>
        <taxon>Pseudomonadota</taxon>
        <taxon>Betaproteobacteria</taxon>
        <taxon>Burkholderiales</taxon>
        <taxon>Comamonadaceae</taxon>
        <taxon>Simplicispira</taxon>
    </lineage>
</organism>
<evidence type="ECO:0000259" key="9">
    <source>
        <dbReference type="PROSITE" id="PS52029"/>
    </source>
</evidence>
<dbReference type="Proteomes" id="UP000295182">
    <property type="component" value="Unassembled WGS sequence"/>
</dbReference>
<dbReference type="OrthoDB" id="9809748at2"/>
<feature type="domain" description="L,D-TPase catalytic" evidence="9">
    <location>
        <begin position="146"/>
        <end position="280"/>
    </location>
</feature>
<reference evidence="10 11" key="1">
    <citation type="submission" date="2019-03" db="EMBL/GenBank/DDBJ databases">
        <title>Genomic Encyclopedia of Type Strains, Phase IV (KMG-IV): sequencing the most valuable type-strain genomes for metagenomic binning, comparative biology and taxonomic classification.</title>
        <authorList>
            <person name="Goeker M."/>
        </authorList>
    </citation>
    <scope>NUCLEOTIDE SEQUENCE [LARGE SCALE GENOMIC DNA]</scope>
    <source>
        <strain evidence="10 11">DSM 1837</strain>
    </source>
</reference>
<dbReference type="GO" id="GO:0008360">
    <property type="term" value="P:regulation of cell shape"/>
    <property type="evidence" value="ECO:0007669"/>
    <property type="project" value="UniProtKB-UniRule"/>
</dbReference>
<evidence type="ECO:0000256" key="7">
    <source>
        <dbReference type="PROSITE-ProRule" id="PRU01373"/>
    </source>
</evidence>
<evidence type="ECO:0000313" key="10">
    <source>
        <dbReference type="EMBL" id="TCP18310.1"/>
    </source>
</evidence>
<dbReference type="AlphaFoldDB" id="A0A4R2NB79"/>
<evidence type="ECO:0000313" key="11">
    <source>
        <dbReference type="Proteomes" id="UP000295182"/>
    </source>
</evidence>